<dbReference type="Proteomes" id="UP001500307">
    <property type="component" value="Unassembled WGS sequence"/>
</dbReference>
<evidence type="ECO:0000256" key="2">
    <source>
        <dbReference type="SAM" id="Phobius"/>
    </source>
</evidence>
<gene>
    <name evidence="3" type="ORF">GCM10023176_52250</name>
</gene>
<feature type="transmembrane region" description="Helical" evidence="2">
    <location>
        <begin position="30"/>
        <end position="53"/>
    </location>
</feature>
<accession>A0ABP8SXY2</accession>
<evidence type="ECO:0000313" key="4">
    <source>
        <dbReference type="Proteomes" id="UP001500307"/>
    </source>
</evidence>
<feature type="compositionally biased region" description="Low complexity" evidence="1">
    <location>
        <begin position="12"/>
        <end position="23"/>
    </location>
</feature>
<name>A0ABP8SXY2_9ACTN</name>
<evidence type="ECO:0000313" key="3">
    <source>
        <dbReference type="EMBL" id="GAA4577855.1"/>
    </source>
</evidence>
<keyword evidence="2" id="KW-0472">Membrane</keyword>
<keyword evidence="2" id="KW-1133">Transmembrane helix</keyword>
<proteinExistence type="predicted"/>
<evidence type="ECO:0000256" key="1">
    <source>
        <dbReference type="SAM" id="MobiDB-lite"/>
    </source>
</evidence>
<feature type="compositionally biased region" description="Pro residues" evidence="1">
    <location>
        <begin position="1"/>
        <end position="11"/>
    </location>
</feature>
<comment type="caution">
    <text evidence="3">The sequence shown here is derived from an EMBL/GenBank/DDBJ whole genome shotgun (WGS) entry which is preliminary data.</text>
</comment>
<dbReference type="EMBL" id="BAABGU010000037">
    <property type="protein sequence ID" value="GAA4577855.1"/>
    <property type="molecule type" value="Genomic_DNA"/>
</dbReference>
<keyword evidence="2" id="KW-0812">Transmembrane</keyword>
<sequence>MAPAPSAPPAPESEQQPAAPSAPTGGRSRIGTVLGVVVLVFGVLVALAVTAVLTRGVGPLAGLLGGDGTADAKAGDCVGELPRVAGTGAKSVDDGRLVPCTSARAAYAVVGRVDDAAAARNQSAVACEPHFRPGDDAYVLYRVGDDGEGYLLCLVRKANGR</sequence>
<reference evidence="4" key="1">
    <citation type="journal article" date="2019" name="Int. J. Syst. Evol. Microbiol.">
        <title>The Global Catalogue of Microorganisms (GCM) 10K type strain sequencing project: providing services to taxonomists for standard genome sequencing and annotation.</title>
        <authorList>
            <consortium name="The Broad Institute Genomics Platform"/>
            <consortium name="The Broad Institute Genome Sequencing Center for Infectious Disease"/>
            <person name="Wu L."/>
            <person name="Ma J."/>
        </authorList>
    </citation>
    <scope>NUCLEOTIDE SEQUENCE [LARGE SCALE GENOMIC DNA]</scope>
    <source>
        <strain evidence="4">JCM 3175</strain>
    </source>
</reference>
<keyword evidence="4" id="KW-1185">Reference proteome</keyword>
<evidence type="ECO:0008006" key="5">
    <source>
        <dbReference type="Google" id="ProtNLM"/>
    </source>
</evidence>
<protein>
    <recommendedName>
        <fullName evidence="5">Septum formation-related domain-containing protein</fullName>
    </recommendedName>
</protein>
<organism evidence="3 4">
    <name type="scientific">Micromonospora coerulea</name>
    <dbReference type="NCBI Taxonomy" id="47856"/>
    <lineage>
        <taxon>Bacteria</taxon>
        <taxon>Bacillati</taxon>
        <taxon>Actinomycetota</taxon>
        <taxon>Actinomycetes</taxon>
        <taxon>Micromonosporales</taxon>
        <taxon>Micromonosporaceae</taxon>
        <taxon>Micromonospora</taxon>
    </lineage>
</organism>
<feature type="region of interest" description="Disordered" evidence="1">
    <location>
        <begin position="1"/>
        <end position="26"/>
    </location>
</feature>